<keyword evidence="2" id="KW-1185">Reference proteome</keyword>
<dbReference type="EMBL" id="KV453882">
    <property type="protein sequence ID" value="ODV82540.1"/>
    <property type="molecule type" value="Genomic_DNA"/>
</dbReference>
<dbReference type="AlphaFoldDB" id="A0A1E4SSP9"/>
<sequence length="148" mass="16837">MMSGKEAVDLATYECKVKAECPEIIEPPAVYRDMDDYVKPINGTIVMKSTNALMNNPEFDFEKIAEFPVNSFKDVKLRRKTIEGLYITNYMLDKVKFEFQPYPVNIDNDGGIFKLVGKVINGENEGRDQQCPHVINYIGALGNLYKSQ</sequence>
<gene>
    <name evidence="1" type="ORF">CANARDRAFT_30757</name>
</gene>
<evidence type="ECO:0000313" key="1">
    <source>
        <dbReference type="EMBL" id="ODV82540.1"/>
    </source>
</evidence>
<accession>A0A1E4SSP9</accession>
<reference evidence="2" key="1">
    <citation type="submission" date="2016-04" db="EMBL/GenBank/DDBJ databases">
        <title>Comparative genomics of biotechnologically important yeasts.</title>
        <authorList>
            <consortium name="DOE Joint Genome Institute"/>
            <person name="Riley R."/>
            <person name="Haridas S."/>
            <person name="Wolfe K.H."/>
            <person name="Lopes M.R."/>
            <person name="Hittinger C.T."/>
            <person name="Goker M."/>
            <person name="Salamov A."/>
            <person name="Wisecaver J."/>
            <person name="Long T.M."/>
            <person name="Aerts A.L."/>
            <person name="Barry K."/>
            <person name="Choi C."/>
            <person name="Clum A."/>
            <person name="Coughlan A.Y."/>
            <person name="Deshpande S."/>
            <person name="Douglass A.P."/>
            <person name="Hanson S.J."/>
            <person name="Klenk H.-P."/>
            <person name="Labutti K."/>
            <person name="Lapidus A."/>
            <person name="Lindquist E."/>
            <person name="Lipzen A."/>
            <person name="Meier-Kolthoff J.P."/>
            <person name="Ohm R.A."/>
            <person name="Otillar R.P."/>
            <person name="Pangilinan J."/>
            <person name="Peng Y."/>
            <person name="Rokas A."/>
            <person name="Rosa C.A."/>
            <person name="Scheuner C."/>
            <person name="Sibirny A.A."/>
            <person name="Slot J.C."/>
            <person name="Stielow J.B."/>
            <person name="Sun H."/>
            <person name="Kurtzman C.P."/>
            <person name="Blackwell M."/>
            <person name="Grigoriev I.V."/>
            <person name="Jeffries T.W."/>
        </authorList>
    </citation>
    <scope>NUCLEOTIDE SEQUENCE [LARGE SCALE GENOMIC DNA]</scope>
    <source>
        <strain evidence="2">NRRL YB-2248</strain>
    </source>
</reference>
<dbReference type="Proteomes" id="UP000094801">
    <property type="component" value="Unassembled WGS sequence"/>
</dbReference>
<protein>
    <submittedName>
        <fullName evidence="1">Uncharacterized protein</fullName>
    </submittedName>
</protein>
<evidence type="ECO:0000313" key="2">
    <source>
        <dbReference type="Proteomes" id="UP000094801"/>
    </source>
</evidence>
<name>A0A1E4SSP9_9ASCO</name>
<proteinExistence type="predicted"/>
<organism evidence="1 2">
    <name type="scientific">[Candida] arabinofermentans NRRL YB-2248</name>
    <dbReference type="NCBI Taxonomy" id="983967"/>
    <lineage>
        <taxon>Eukaryota</taxon>
        <taxon>Fungi</taxon>
        <taxon>Dikarya</taxon>
        <taxon>Ascomycota</taxon>
        <taxon>Saccharomycotina</taxon>
        <taxon>Pichiomycetes</taxon>
        <taxon>Pichiales</taxon>
        <taxon>Pichiaceae</taxon>
        <taxon>Ogataea</taxon>
        <taxon>Ogataea/Candida clade</taxon>
    </lineage>
</organism>